<evidence type="ECO:0000259" key="1">
    <source>
        <dbReference type="Pfam" id="PF13649"/>
    </source>
</evidence>
<dbReference type="KEGG" id="mflg:ABS361_19215"/>
<gene>
    <name evidence="2" type="ORF">ABS361_19215</name>
</gene>
<keyword evidence="2" id="KW-0808">Transferase</keyword>
<organism evidence="2">
    <name type="scientific">Methyloraptor flagellatus</name>
    <dbReference type="NCBI Taxonomy" id="3162530"/>
    <lineage>
        <taxon>Bacteria</taxon>
        <taxon>Pseudomonadati</taxon>
        <taxon>Pseudomonadota</taxon>
        <taxon>Alphaproteobacteria</taxon>
        <taxon>Hyphomicrobiales</taxon>
        <taxon>Ancalomicrobiaceae</taxon>
        <taxon>Methyloraptor</taxon>
    </lineage>
</organism>
<dbReference type="GO" id="GO:0032259">
    <property type="term" value="P:methylation"/>
    <property type="evidence" value="ECO:0007669"/>
    <property type="project" value="UniProtKB-KW"/>
</dbReference>
<sequence length="207" mass="22400">MNDTPPAAAPDEPHWARVQVPSEWVSRFLAGVPAGGSVLDVACGTGRHVRLALERGYRVTAIDRDLSRLGETATHPRLETIVADLETGAAFPVADRRFDAVVVTNYLWRPILPTIAAAVAEDGLLIYETFGPGQERHGRPTQTDFHLRANELARLAIATGLVIVAFEQGELDGRFCSGGAMKIVQRIAAVGPRHRWALEAPRPLGGE</sequence>
<name>A0AAU7X7R7_9HYPH</name>
<dbReference type="SUPFAM" id="SSF53335">
    <property type="entry name" value="S-adenosyl-L-methionine-dependent methyltransferases"/>
    <property type="match status" value="1"/>
</dbReference>
<dbReference type="EMBL" id="CP158568">
    <property type="protein sequence ID" value="XBY44149.1"/>
    <property type="molecule type" value="Genomic_DNA"/>
</dbReference>
<protein>
    <submittedName>
        <fullName evidence="2">Class I SAM-dependent methyltransferase</fullName>
        <ecNumber evidence="2">2.1.-.-</ecNumber>
    </submittedName>
</protein>
<reference evidence="2" key="1">
    <citation type="submission" date="2024-06" db="EMBL/GenBank/DDBJ databases">
        <title>Methylostella associata gen. nov., sp. nov., a novel Ancalomicrobiaceae-affiliated facultatively methylotrophic bacteria that feed on methanotrophs of the genus Methylococcus.</title>
        <authorList>
            <person name="Saltykova V."/>
            <person name="Danilova O.V."/>
            <person name="Oshkin I.Y."/>
            <person name="Belova S.E."/>
            <person name="Pimenov N.V."/>
            <person name="Dedysh S.N."/>
        </authorList>
    </citation>
    <scope>NUCLEOTIDE SEQUENCE</scope>
    <source>
        <strain evidence="2">S20</strain>
    </source>
</reference>
<keyword evidence="2" id="KW-0489">Methyltransferase</keyword>
<dbReference type="AlphaFoldDB" id="A0AAU7X7R7"/>
<dbReference type="RefSeq" id="WP_407049243.1">
    <property type="nucleotide sequence ID" value="NZ_CP158568.1"/>
</dbReference>
<dbReference type="GO" id="GO:0008168">
    <property type="term" value="F:methyltransferase activity"/>
    <property type="evidence" value="ECO:0007669"/>
    <property type="project" value="UniProtKB-KW"/>
</dbReference>
<proteinExistence type="predicted"/>
<feature type="domain" description="Methyltransferase" evidence="1">
    <location>
        <begin position="38"/>
        <end position="115"/>
    </location>
</feature>
<dbReference type="Gene3D" id="3.40.50.150">
    <property type="entry name" value="Vaccinia Virus protein VP39"/>
    <property type="match status" value="1"/>
</dbReference>
<dbReference type="EC" id="2.1.-.-" evidence="2"/>
<dbReference type="InterPro" id="IPR029063">
    <property type="entry name" value="SAM-dependent_MTases_sf"/>
</dbReference>
<accession>A0AAU7X7R7</accession>
<dbReference type="InterPro" id="IPR041698">
    <property type="entry name" value="Methyltransf_25"/>
</dbReference>
<dbReference type="CDD" id="cd02440">
    <property type="entry name" value="AdoMet_MTases"/>
    <property type="match status" value="1"/>
</dbReference>
<evidence type="ECO:0000313" key="2">
    <source>
        <dbReference type="EMBL" id="XBY44149.1"/>
    </source>
</evidence>
<dbReference type="Pfam" id="PF13649">
    <property type="entry name" value="Methyltransf_25"/>
    <property type="match status" value="1"/>
</dbReference>